<keyword evidence="1" id="KW-1133">Transmembrane helix</keyword>
<name>A0A250WXW8_9CHLO</name>
<feature type="transmembrane region" description="Helical" evidence="1">
    <location>
        <begin position="88"/>
        <end position="110"/>
    </location>
</feature>
<keyword evidence="1" id="KW-0472">Membrane</keyword>
<dbReference type="SUPFAM" id="SSF51161">
    <property type="entry name" value="Trimeric LpxA-like enzymes"/>
    <property type="match status" value="1"/>
</dbReference>
<reference evidence="2 3" key="1">
    <citation type="submission" date="2017-08" db="EMBL/GenBank/DDBJ databases">
        <title>Acidophilic green algal genome provides insights into adaptation to an acidic environment.</title>
        <authorList>
            <person name="Hirooka S."/>
            <person name="Hirose Y."/>
            <person name="Kanesaki Y."/>
            <person name="Higuchi S."/>
            <person name="Fujiwara T."/>
            <person name="Onuma R."/>
            <person name="Era A."/>
            <person name="Ohbayashi R."/>
            <person name="Uzuka A."/>
            <person name="Nozaki H."/>
            <person name="Yoshikawa H."/>
            <person name="Miyagishima S.Y."/>
        </authorList>
    </citation>
    <scope>NUCLEOTIDE SEQUENCE [LARGE SCALE GENOMIC DNA]</scope>
    <source>
        <strain evidence="2 3">NIES-2499</strain>
    </source>
</reference>
<proteinExistence type="predicted"/>
<keyword evidence="3" id="KW-1185">Reference proteome</keyword>
<evidence type="ECO:0000256" key="1">
    <source>
        <dbReference type="SAM" id="Phobius"/>
    </source>
</evidence>
<dbReference type="Proteomes" id="UP000232323">
    <property type="component" value="Unassembled WGS sequence"/>
</dbReference>
<evidence type="ECO:0000313" key="3">
    <source>
        <dbReference type="Proteomes" id="UP000232323"/>
    </source>
</evidence>
<protein>
    <recommendedName>
        <fullName evidence="4">Serine O-acetyltransferase</fullName>
    </recommendedName>
</protein>
<accession>A0A250WXW8</accession>
<comment type="caution">
    <text evidence="2">The sequence shown here is derived from an EMBL/GenBank/DDBJ whole genome shotgun (WGS) entry which is preliminary data.</text>
</comment>
<dbReference type="STRING" id="1157962.A0A250WXW8"/>
<evidence type="ECO:0008006" key="4">
    <source>
        <dbReference type="Google" id="ProtNLM"/>
    </source>
</evidence>
<sequence>MALLASVLLDHGTTDISIAGSWHYWHQYCWIMALLASVLLDHGTSTGISIAGSWHYWHQYYWLMALLASVLLAHGTTGISIAGSWHFWHQYCWIMALLASVLLAHGTTGISIAGSWHYWHQYCWIMALLASVLLDHGTTGIYGIISIGETASVIGYNASLLHRVCLGVNGLVVNGSVRHPHIQDGTLLGAGVIVMGPVVIGVGSKLGVLGAGSIVLTDLPDGSVAVGNPAKVIRQGINKPGTSVWARLQVMDQGAQMVGPTSEESTYIMQISEY</sequence>
<gene>
    <name evidence="2" type="ORF">CEUSTIGMA_g3070.t1</name>
</gene>
<evidence type="ECO:0000313" key="2">
    <source>
        <dbReference type="EMBL" id="GAX75626.1"/>
    </source>
</evidence>
<feature type="transmembrane region" description="Helical" evidence="1">
    <location>
        <begin position="60"/>
        <end position="82"/>
    </location>
</feature>
<dbReference type="AlphaFoldDB" id="A0A250WXW8"/>
<feature type="transmembrane region" description="Helical" evidence="1">
    <location>
        <begin position="122"/>
        <end position="145"/>
    </location>
</feature>
<dbReference type="InterPro" id="IPR011004">
    <property type="entry name" value="Trimer_LpxA-like_sf"/>
</dbReference>
<organism evidence="2 3">
    <name type="scientific">Chlamydomonas eustigma</name>
    <dbReference type="NCBI Taxonomy" id="1157962"/>
    <lineage>
        <taxon>Eukaryota</taxon>
        <taxon>Viridiplantae</taxon>
        <taxon>Chlorophyta</taxon>
        <taxon>core chlorophytes</taxon>
        <taxon>Chlorophyceae</taxon>
        <taxon>CS clade</taxon>
        <taxon>Chlamydomonadales</taxon>
        <taxon>Chlamydomonadaceae</taxon>
        <taxon>Chlamydomonas</taxon>
    </lineage>
</organism>
<keyword evidence="1" id="KW-0812">Transmembrane</keyword>
<dbReference type="OrthoDB" id="25818at2759"/>
<dbReference type="Gene3D" id="2.160.10.10">
    <property type="entry name" value="Hexapeptide repeat proteins"/>
    <property type="match status" value="1"/>
</dbReference>
<dbReference type="PANTHER" id="PTHR42811">
    <property type="entry name" value="SERINE ACETYLTRANSFERASE"/>
    <property type="match status" value="1"/>
</dbReference>
<dbReference type="EMBL" id="BEGY01000013">
    <property type="protein sequence ID" value="GAX75626.1"/>
    <property type="molecule type" value="Genomic_DNA"/>
</dbReference>